<organism evidence="3 4">
    <name type="scientific">Lysobacter auxotrophicus</name>
    <dbReference type="NCBI Taxonomy" id="2992573"/>
    <lineage>
        <taxon>Bacteria</taxon>
        <taxon>Pseudomonadati</taxon>
        <taxon>Pseudomonadota</taxon>
        <taxon>Gammaproteobacteria</taxon>
        <taxon>Lysobacterales</taxon>
        <taxon>Lysobacteraceae</taxon>
        <taxon>Lysobacter</taxon>
    </lineage>
</organism>
<sequence>MPRLLALPLFALLAATAHAAPPAARDDGWRVADPARAGFDVATLAALDTAIAVGEAPDTTSVLIARDGRLVVERYFGQGGPEVLNDTRSATKSVTALLVGAAVDRGLIDGAQAPVYGFFADRHWAHPDPLKRRFTVEDLLTMSSQWECDDDNAFSAGNEERMYLSADWTQFALDLPIKGYAPWMKRPKDSPYGRAFAYCTAGSFLLGAIVERASGQPLATFAREVLETPLGIRESQWQRSSEGVGMGGGGTRYRSRDLAKLGQLLLDGGRWNGKQVIASDWIRAMTTVQAQAREDADYGYLLWRFRFNVGGTEHAAWAMSGNGGNYVFVVPSERLVAVITRTRYNQRDMHAQSQRLLSEYILKALR</sequence>
<protein>
    <submittedName>
        <fullName evidence="3">Serine hydrolase</fullName>
    </submittedName>
</protein>
<keyword evidence="3" id="KW-0378">Hydrolase</keyword>
<dbReference type="PANTHER" id="PTHR43283:SF7">
    <property type="entry name" value="BETA-LACTAMASE-RELATED DOMAIN-CONTAINING PROTEIN"/>
    <property type="match status" value="1"/>
</dbReference>
<accession>A0ABM8DIK4</accession>
<dbReference type="Proteomes" id="UP001317822">
    <property type="component" value="Chromosome"/>
</dbReference>
<dbReference type="SUPFAM" id="SSF56601">
    <property type="entry name" value="beta-lactamase/transpeptidase-like"/>
    <property type="match status" value="1"/>
</dbReference>
<dbReference type="Pfam" id="PF00144">
    <property type="entry name" value="Beta-lactamase"/>
    <property type="match status" value="1"/>
</dbReference>
<reference evidence="3 4" key="1">
    <citation type="journal article" date="2023" name="Int. J. Syst. Evol. Microbiol.">
        <title>Physiological and genomic analyses of cobalamin (vitamin B12)-auxotrophy of Lysobacter auxotrophicus sp. nov., a methionine-auxotrophic chitinolytic bacterium isolated from chitin-treated soil.</title>
        <authorList>
            <person name="Saito A."/>
            <person name="Dohra H."/>
            <person name="Hamada M."/>
            <person name="Moriuchi R."/>
            <person name="Kotsuchibashi Y."/>
            <person name="Mori K."/>
        </authorList>
    </citation>
    <scope>NUCLEOTIDE SEQUENCE [LARGE SCALE GENOMIC DNA]</scope>
    <source>
        <strain evidence="3 4">5-21a</strain>
    </source>
</reference>
<feature type="chain" id="PRO_5047046866" evidence="1">
    <location>
        <begin position="20"/>
        <end position="366"/>
    </location>
</feature>
<dbReference type="GO" id="GO:0016787">
    <property type="term" value="F:hydrolase activity"/>
    <property type="evidence" value="ECO:0007669"/>
    <property type="project" value="UniProtKB-KW"/>
</dbReference>
<dbReference type="Gene3D" id="3.40.710.10">
    <property type="entry name" value="DD-peptidase/beta-lactamase superfamily"/>
    <property type="match status" value="1"/>
</dbReference>
<feature type="signal peptide" evidence="1">
    <location>
        <begin position="1"/>
        <end position="19"/>
    </location>
</feature>
<evidence type="ECO:0000256" key="1">
    <source>
        <dbReference type="SAM" id="SignalP"/>
    </source>
</evidence>
<dbReference type="InterPro" id="IPR001466">
    <property type="entry name" value="Beta-lactam-related"/>
</dbReference>
<name>A0ABM8DIK4_9GAMM</name>
<gene>
    <name evidence="3" type="ORF">LA521A_36190</name>
</gene>
<dbReference type="InterPro" id="IPR012338">
    <property type="entry name" value="Beta-lactam/transpept-like"/>
</dbReference>
<evidence type="ECO:0000259" key="2">
    <source>
        <dbReference type="Pfam" id="PF00144"/>
    </source>
</evidence>
<evidence type="ECO:0000313" key="4">
    <source>
        <dbReference type="Proteomes" id="UP001317822"/>
    </source>
</evidence>
<dbReference type="EMBL" id="AP027041">
    <property type="protein sequence ID" value="BDU18418.1"/>
    <property type="molecule type" value="Genomic_DNA"/>
</dbReference>
<dbReference type="InterPro" id="IPR050789">
    <property type="entry name" value="Diverse_Enzym_Activities"/>
</dbReference>
<evidence type="ECO:0000313" key="3">
    <source>
        <dbReference type="EMBL" id="BDU18418.1"/>
    </source>
</evidence>
<keyword evidence="4" id="KW-1185">Reference proteome</keyword>
<dbReference type="PANTHER" id="PTHR43283">
    <property type="entry name" value="BETA-LACTAMASE-RELATED"/>
    <property type="match status" value="1"/>
</dbReference>
<feature type="domain" description="Beta-lactamase-related" evidence="2">
    <location>
        <begin position="61"/>
        <end position="345"/>
    </location>
</feature>
<keyword evidence="1" id="KW-0732">Signal</keyword>
<proteinExistence type="predicted"/>
<dbReference type="RefSeq" id="WP_425494542.1">
    <property type="nucleotide sequence ID" value="NZ_AP027041.1"/>
</dbReference>